<dbReference type="Proteomes" id="UP000001699">
    <property type="component" value="Unassembled WGS sequence"/>
</dbReference>
<dbReference type="GO" id="GO:0061024">
    <property type="term" value="P:membrane organization"/>
    <property type="evidence" value="ECO:0007669"/>
    <property type="project" value="TreeGrafter"/>
</dbReference>
<evidence type="ECO:0000256" key="6">
    <source>
        <dbReference type="SAM" id="MobiDB-lite"/>
    </source>
</evidence>
<evidence type="ECO:0000256" key="4">
    <source>
        <dbReference type="ARBA" id="ARBA00022989"/>
    </source>
</evidence>
<accession>B0YCP8</accession>
<evidence type="ECO:0000256" key="1">
    <source>
        <dbReference type="ARBA" id="ARBA00004141"/>
    </source>
</evidence>
<dbReference type="GO" id="GO:0016020">
    <property type="term" value="C:membrane"/>
    <property type="evidence" value="ECO:0007669"/>
    <property type="project" value="UniProtKB-SubCell"/>
</dbReference>
<comment type="similarity">
    <text evidence="2">Belongs to the PER33/POM33 family.</text>
</comment>
<keyword evidence="9" id="KW-1185">Reference proteome</keyword>
<dbReference type="OrthoDB" id="5581259at2759"/>
<keyword evidence="5 7" id="KW-0472">Membrane</keyword>
<dbReference type="Pfam" id="PF03661">
    <property type="entry name" value="TMEM33_Pom33"/>
    <property type="match status" value="1"/>
</dbReference>
<dbReference type="InterPro" id="IPR005344">
    <property type="entry name" value="TMEM33/Pom33"/>
</dbReference>
<comment type="subcellular location">
    <subcellularLocation>
        <location evidence="1">Membrane</location>
        <topology evidence="1">Multi-pass membrane protein</topology>
    </subcellularLocation>
</comment>
<feature type="transmembrane region" description="Helical" evidence="7">
    <location>
        <begin position="237"/>
        <end position="262"/>
    </location>
</feature>
<dbReference type="PhylomeDB" id="B0YCP8"/>
<evidence type="ECO:0000256" key="3">
    <source>
        <dbReference type="ARBA" id="ARBA00022692"/>
    </source>
</evidence>
<evidence type="ECO:0000313" key="8">
    <source>
        <dbReference type="EMBL" id="EDP48379.1"/>
    </source>
</evidence>
<dbReference type="GO" id="GO:0005783">
    <property type="term" value="C:endoplasmic reticulum"/>
    <property type="evidence" value="ECO:0007669"/>
    <property type="project" value="TreeGrafter"/>
</dbReference>
<feature type="region of interest" description="Disordered" evidence="6">
    <location>
        <begin position="185"/>
        <end position="209"/>
    </location>
</feature>
<dbReference type="PANTHER" id="PTHR12703">
    <property type="entry name" value="TRANSMEMBRANE PROTEIN 33"/>
    <property type="match status" value="1"/>
</dbReference>
<dbReference type="InterPro" id="IPR051645">
    <property type="entry name" value="PER33/POM33_regulator"/>
</dbReference>
<evidence type="ECO:0000256" key="7">
    <source>
        <dbReference type="SAM" id="Phobius"/>
    </source>
</evidence>
<keyword evidence="4 7" id="KW-1133">Transmembrane helix</keyword>
<reference evidence="8 9" key="1">
    <citation type="journal article" date="2008" name="PLoS Genet.">
        <title>Genomic islands in the pathogenic filamentous fungus Aspergillus fumigatus.</title>
        <authorList>
            <person name="Fedorova N.D."/>
            <person name="Khaldi N."/>
            <person name="Joardar V.S."/>
            <person name="Maiti R."/>
            <person name="Amedeo P."/>
            <person name="Anderson M.J."/>
            <person name="Crabtree J."/>
            <person name="Silva J.C."/>
            <person name="Badger J.H."/>
            <person name="Albarraq A."/>
            <person name="Angiuoli S."/>
            <person name="Bussey H."/>
            <person name="Bowyer P."/>
            <person name="Cotty P.J."/>
            <person name="Dyer P.S."/>
            <person name="Egan A."/>
            <person name="Galens K."/>
            <person name="Fraser-Liggett C.M."/>
            <person name="Haas B.J."/>
            <person name="Inman J.M."/>
            <person name="Kent R."/>
            <person name="Lemieux S."/>
            <person name="Malavazi I."/>
            <person name="Orvis J."/>
            <person name="Roemer T."/>
            <person name="Ronning C.M."/>
            <person name="Sundaram J.P."/>
            <person name="Sutton G."/>
            <person name="Turner G."/>
            <person name="Venter J.C."/>
            <person name="White O.R."/>
            <person name="Whitty B.R."/>
            <person name="Youngman P."/>
            <person name="Wolfe K.H."/>
            <person name="Goldman G.H."/>
            <person name="Wortman J.R."/>
            <person name="Jiang B."/>
            <person name="Denning D.W."/>
            <person name="Nierman W.C."/>
        </authorList>
    </citation>
    <scope>NUCLEOTIDE SEQUENCE [LARGE SCALE GENOMIC DNA]</scope>
    <source>
        <strain evidence="9">CBS 144.89 / FGSC A1163 / CEA10</strain>
    </source>
</reference>
<feature type="compositionally biased region" description="Low complexity" evidence="6">
    <location>
        <begin position="190"/>
        <end position="206"/>
    </location>
</feature>
<dbReference type="PANTHER" id="PTHR12703:SF4">
    <property type="entry name" value="TRANSMEMBRANE PROTEIN 33"/>
    <property type="match status" value="1"/>
</dbReference>
<organism evidence="8 9">
    <name type="scientific">Aspergillus fumigatus (strain CBS 144.89 / FGSC A1163 / CEA10)</name>
    <name type="common">Neosartorya fumigata</name>
    <dbReference type="NCBI Taxonomy" id="451804"/>
    <lineage>
        <taxon>Eukaryota</taxon>
        <taxon>Fungi</taxon>
        <taxon>Dikarya</taxon>
        <taxon>Ascomycota</taxon>
        <taxon>Pezizomycotina</taxon>
        <taxon>Eurotiomycetes</taxon>
        <taxon>Eurotiomycetidae</taxon>
        <taxon>Eurotiales</taxon>
        <taxon>Aspergillaceae</taxon>
        <taxon>Aspergillus</taxon>
        <taxon>Aspergillus subgen. Fumigati</taxon>
    </lineage>
</organism>
<dbReference type="EMBL" id="DS499601">
    <property type="protein sequence ID" value="EDP48379.1"/>
    <property type="molecule type" value="Genomic_DNA"/>
</dbReference>
<evidence type="ECO:0000313" key="9">
    <source>
        <dbReference type="Proteomes" id="UP000001699"/>
    </source>
</evidence>
<keyword evidence="3 7" id="KW-0812">Transmembrane</keyword>
<sequence length="330" mass="36575">MAPPPPSNLPLPERLKALVQTLQYVDCIAHRSHDRVTDEDGVNTTDLLGLLGPLRRMQEHYLAGSLTIYRHVTLLISVFRYLLSYVTFNYYSSAAQVTYRLAFIAAAGTYGIVVYKAHIARGRLQGSVPSIVLKLAGDENVQYLGMALVWLYSRQIPLALLPFSVYSVFHVATYTRAHLIPTLQPPSQGATSVTSPSTPGSPRPAAKQSPLADTIGRFVKQYYDASMDLVAGLEMALLFRLVVSLLTFSKGSIVLFILYLAFFRARYSQSSFVQQAVRHFTARVDASVSHQSTPPAVRQGWEQFKNVVRQGYEITDVGRYTSGAAVKKPQ</sequence>
<evidence type="ECO:0008006" key="10">
    <source>
        <dbReference type="Google" id="ProtNLM"/>
    </source>
</evidence>
<gene>
    <name evidence="8" type="ORF">AFUB_090960</name>
</gene>
<proteinExistence type="inferred from homology"/>
<dbReference type="HOGENOM" id="CLU_065417_2_0_1"/>
<dbReference type="GO" id="GO:0071786">
    <property type="term" value="P:endoplasmic reticulum tubular network organization"/>
    <property type="evidence" value="ECO:0007669"/>
    <property type="project" value="TreeGrafter"/>
</dbReference>
<protein>
    <recommendedName>
        <fullName evidence="10">Endoplasmic reticulum protein</fullName>
    </recommendedName>
</protein>
<evidence type="ECO:0000256" key="5">
    <source>
        <dbReference type="ARBA" id="ARBA00023136"/>
    </source>
</evidence>
<evidence type="ECO:0000256" key="2">
    <source>
        <dbReference type="ARBA" id="ARBA00007322"/>
    </source>
</evidence>
<dbReference type="AlphaFoldDB" id="B0YCP8"/>
<name>B0YCP8_ASPFC</name>